<dbReference type="EMBL" id="CAWYQH010000013">
    <property type="protein sequence ID" value="CAK8674505.1"/>
    <property type="molecule type" value="Genomic_DNA"/>
</dbReference>
<feature type="transmembrane region" description="Helical" evidence="6">
    <location>
        <begin position="315"/>
        <end position="335"/>
    </location>
</feature>
<name>A0ABP0F7T3_CLALP</name>
<keyword evidence="8" id="KW-1185">Reference proteome</keyword>
<dbReference type="Proteomes" id="UP001642483">
    <property type="component" value="Unassembled WGS sequence"/>
</dbReference>
<evidence type="ECO:0000256" key="6">
    <source>
        <dbReference type="SAM" id="Phobius"/>
    </source>
</evidence>
<gene>
    <name evidence="7" type="ORF">CVLEPA_LOCUS4197</name>
</gene>
<evidence type="ECO:0000313" key="7">
    <source>
        <dbReference type="EMBL" id="CAK8674505.1"/>
    </source>
</evidence>
<dbReference type="PANTHER" id="PTHR20855">
    <property type="entry name" value="ADIPOR/PROGESTIN RECEPTOR-RELATED"/>
    <property type="match status" value="1"/>
</dbReference>
<reference evidence="7 8" key="1">
    <citation type="submission" date="2024-02" db="EMBL/GenBank/DDBJ databases">
        <authorList>
            <person name="Daric V."/>
            <person name="Darras S."/>
        </authorList>
    </citation>
    <scope>NUCLEOTIDE SEQUENCE [LARGE SCALE GENOMIC DNA]</scope>
</reference>
<evidence type="ECO:0000313" key="8">
    <source>
        <dbReference type="Proteomes" id="UP001642483"/>
    </source>
</evidence>
<evidence type="ECO:0000256" key="5">
    <source>
        <dbReference type="ARBA" id="ARBA00023136"/>
    </source>
</evidence>
<dbReference type="Pfam" id="PF03006">
    <property type="entry name" value="HlyIII"/>
    <property type="match status" value="1"/>
</dbReference>
<feature type="transmembrane region" description="Helical" evidence="6">
    <location>
        <begin position="233"/>
        <end position="254"/>
    </location>
</feature>
<feature type="transmembrane region" description="Helical" evidence="6">
    <location>
        <begin position="159"/>
        <end position="181"/>
    </location>
</feature>
<feature type="transmembrane region" description="Helical" evidence="6">
    <location>
        <begin position="70"/>
        <end position="92"/>
    </location>
</feature>
<keyword evidence="4 6" id="KW-1133">Transmembrane helix</keyword>
<proteinExistence type="inferred from homology"/>
<feature type="transmembrane region" description="Helical" evidence="6">
    <location>
        <begin position="104"/>
        <end position="126"/>
    </location>
</feature>
<evidence type="ECO:0000256" key="4">
    <source>
        <dbReference type="ARBA" id="ARBA00022989"/>
    </source>
</evidence>
<evidence type="ECO:0000256" key="1">
    <source>
        <dbReference type="ARBA" id="ARBA00004141"/>
    </source>
</evidence>
<dbReference type="InterPro" id="IPR004254">
    <property type="entry name" value="AdipoR/HlyIII-related"/>
</dbReference>
<keyword evidence="5 6" id="KW-0472">Membrane</keyword>
<protein>
    <submittedName>
        <fullName evidence="7">Uncharacterized protein</fullName>
    </submittedName>
</protein>
<evidence type="ECO:0000256" key="3">
    <source>
        <dbReference type="ARBA" id="ARBA00022692"/>
    </source>
</evidence>
<feature type="transmembrane region" description="Helical" evidence="6">
    <location>
        <begin position="275"/>
        <end position="295"/>
    </location>
</feature>
<sequence>MPEHMCPNKYIVHGYRPSPSSWNYCLKSLFYPTNETLNVWSHAIPLFAMAKHYWNFACLYPDYLTSPIFYPYWVFVVGVVAVFSGSCFAHLFQCKSPAFFNACFCYDYAGIAIYGAGTAVAVGLYLCPYSCTGLSPDSSSWIFDVVVVVDPSEFVRGHFPAAICRAPVVVVHPLAVVCLCLSLYPGVPTTLSYILRIITWIVYVLVAFLPCFYKYTLVPDSASAMQCRLGNDVASIITFAIMIICFIISALLQGTKYPESFYPGKFDIIGHSHQIFHLLFAIVVFLQTLLIEWSLTEWIVLLQTGLIQPETLQITLFKAVVIPTISALLSGAAGIRYSNDLRRLKCHTKAE</sequence>
<accession>A0ABP0F7T3</accession>
<feature type="transmembrane region" description="Helical" evidence="6">
    <location>
        <begin position="193"/>
        <end position="213"/>
    </location>
</feature>
<organism evidence="7 8">
    <name type="scientific">Clavelina lepadiformis</name>
    <name type="common">Light-bulb sea squirt</name>
    <name type="synonym">Ascidia lepadiformis</name>
    <dbReference type="NCBI Taxonomy" id="159417"/>
    <lineage>
        <taxon>Eukaryota</taxon>
        <taxon>Metazoa</taxon>
        <taxon>Chordata</taxon>
        <taxon>Tunicata</taxon>
        <taxon>Ascidiacea</taxon>
        <taxon>Aplousobranchia</taxon>
        <taxon>Clavelinidae</taxon>
        <taxon>Clavelina</taxon>
    </lineage>
</organism>
<comment type="subcellular location">
    <subcellularLocation>
        <location evidence="1">Membrane</location>
        <topology evidence="1">Multi-pass membrane protein</topology>
    </subcellularLocation>
</comment>
<comment type="caution">
    <text evidence="7">The sequence shown here is derived from an EMBL/GenBank/DDBJ whole genome shotgun (WGS) entry which is preliminary data.</text>
</comment>
<evidence type="ECO:0000256" key="2">
    <source>
        <dbReference type="ARBA" id="ARBA00007018"/>
    </source>
</evidence>
<dbReference type="PANTHER" id="PTHR20855:SF52">
    <property type="entry name" value="ADIPONECTIN RECEPTOR PROTEIN"/>
    <property type="match status" value="1"/>
</dbReference>
<comment type="similarity">
    <text evidence="2">Belongs to the ADIPOR family.</text>
</comment>
<keyword evidence="3 6" id="KW-0812">Transmembrane</keyword>